<evidence type="ECO:0000256" key="1">
    <source>
        <dbReference type="SAM" id="Phobius"/>
    </source>
</evidence>
<evidence type="ECO:0000313" key="2">
    <source>
        <dbReference type="EMBL" id="KAK4114849.1"/>
    </source>
</evidence>
<protein>
    <submittedName>
        <fullName evidence="2">Uncharacterized protein</fullName>
    </submittedName>
</protein>
<dbReference type="AlphaFoldDB" id="A0AAN6YVU3"/>
<sequence>MSMVARTLTLTWYASSSSGSSGGGLLCFGLFSNHKHLAFIIHEYPTGAIILYGVLCPLFPFSVMSCKRGTSGIWYDNDTLGEMPTAPRISSPNSKIRMEVNCASRSRLLVVSKFPAAGTLRYVRFSARCAQHRLQLDLLWLENPNPG</sequence>
<feature type="transmembrane region" description="Helical" evidence="1">
    <location>
        <begin position="44"/>
        <end position="63"/>
    </location>
</feature>
<dbReference type="EMBL" id="MU853336">
    <property type="protein sequence ID" value="KAK4114849.1"/>
    <property type="molecule type" value="Genomic_DNA"/>
</dbReference>
<keyword evidence="3" id="KW-1185">Reference proteome</keyword>
<keyword evidence="1" id="KW-1133">Transmembrane helix</keyword>
<evidence type="ECO:0000313" key="3">
    <source>
        <dbReference type="Proteomes" id="UP001302812"/>
    </source>
</evidence>
<name>A0AAN6YVU3_9PEZI</name>
<proteinExistence type="predicted"/>
<accession>A0AAN6YVU3</accession>
<feature type="transmembrane region" description="Helical" evidence="1">
    <location>
        <begin position="12"/>
        <end position="32"/>
    </location>
</feature>
<reference evidence="2" key="1">
    <citation type="journal article" date="2023" name="Mol. Phylogenet. Evol.">
        <title>Genome-scale phylogeny and comparative genomics of the fungal order Sordariales.</title>
        <authorList>
            <person name="Hensen N."/>
            <person name="Bonometti L."/>
            <person name="Westerberg I."/>
            <person name="Brannstrom I.O."/>
            <person name="Guillou S."/>
            <person name="Cros-Aarteil S."/>
            <person name="Calhoun S."/>
            <person name="Haridas S."/>
            <person name="Kuo A."/>
            <person name="Mondo S."/>
            <person name="Pangilinan J."/>
            <person name="Riley R."/>
            <person name="LaButti K."/>
            <person name="Andreopoulos B."/>
            <person name="Lipzen A."/>
            <person name="Chen C."/>
            <person name="Yan M."/>
            <person name="Daum C."/>
            <person name="Ng V."/>
            <person name="Clum A."/>
            <person name="Steindorff A."/>
            <person name="Ohm R.A."/>
            <person name="Martin F."/>
            <person name="Silar P."/>
            <person name="Natvig D.O."/>
            <person name="Lalanne C."/>
            <person name="Gautier V."/>
            <person name="Ament-Velasquez S.L."/>
            <person name="Kruys A."/>
            <person name="Hutchinson M.I."/>
            <person name="Powell A.J."/>
            <person name="Barry K."/>
            <person name="Miller A.N."/>
            <person name="Grigoriev I.V."/>
            <person name="Debuchy R."/>
            <person name="Gladieux P."/>
            <person name="Hiltunen Thoren M."/>
            <person name="Johannesson H."/>
        </authorList>
    </citation>
    <scope>NUCLEOTIDE SEQUENCE</scope>
    <source>
        <strain evidence="2">CBS 508.74</strain>
    </source>
</reference>
<keyword evidence="1" id="KW-0472">Membrane</keyword>
<comment type="caution">
    <text evidence="2">The sequence shown here is derived from an EMBL/GenBank/DDBJ whole genome shotgun (WGS) entry which is preliminary data.</text>
</comment>
<dbReference type="RefSeq" id="XP_064672419.1">
    <property type="nucleotide sequence ID" value="XM_064810049.1"/>
</dbReference>
<dbReference type="Proteomes" id="UP001302812">
    <property type="component" value="Unassembled WGS sequence"/>
</dbReference>
<reference evidence="2" key="2">
    <citation type="submission" date="2023-05" db="EMBL/GenBank/DDBJ databases">
        <authorList>
            <consortium name="Lawrence Berkeley National Laboratory"/>
            <person name="Steindorff A."/>
            <person name="Hensen N."/>
            <person name="Bonometti L."/>
            <person name="Westerberg I."/>
            <person name="Brannstrom I.O."/>
            <person name="Guillou S."/>
            <person name="Cros-Aarteil S."/>
            <person name="Calhoun S."/>
            <person name="Haridas S."/>
            <person name="Kuo A."/>
            <person name="Mondo S."/>
            <person name="Pangilinan J."/>
            <person name="Riley R."/>
            <person name="Labutti K."/>
            <person name="Andreopoulos B."/>
            <person name="Lipzen A."/>
            <person name="Chen C."/>
            <person name="Yanf M."/>
            <person name="Daum C."/>
            <person name="Ng V."/>
            <person name="Clum A."/>
            <person name="Ohm R."/>
            <person name="Martin F."/>
            <person name="Silar P."/>
            <person name="Natvig D."/>
            <person name="Lalanne C."/>
            <person name="Gautier V."/>
            <person name="Ament-Velasquez S.L."/>
            <person name="Kruys A."/>
            <person name="Hutchinson M.I."/>
            <person name="Powell A.J."/>
            <person name="Barry K."/>
            <person name="Miller A.N."/>
            <person name="Grigoriev I.V."/>
            <person name="Debuchy R."/>
            <person name="Gladieux P."/>
            <person name="Thoren M.H."/>
            <person name="Johannesson H."/>
        </authorList>
    </citation>
    <scope>NUCLEOTIDE SEQUENCE</scope>
    <source>
        <strain evidence="2">CBS 508.74</strain>
    </source>
</reference>
<organism evidence="2 3">
    <name type="scientific">Canariomyces notabilis</name>
    <dbReference type="NCBI Taxonomy" id="2074819"/>
    <lineage>
        <taxon>Eukaryota</taxon>
        <taxon>Fungi</taxon>
        <taxon>Dikarya</taxon>
        <taxon>Ascomycota</taxon>
        <taxon>Pezizomycotina</taxon>
        <taxon>Sordariomycetes</taxon>
        <taxon>Sordariomycetidae</taxon>
        <taxon>Sordariales</taxon>
        <taxon>Chaetomiaceae</taxon>
        <taxon>Canariomyces</taxon>
    </lineage>
</organism>
<keyword evidence="1" id="KW-0812">Transmembrane</keyword>
<gene>
    <name evidence="2" type="ORF">N656DRAFT_552126</name>
</gene>
<dbReference type="GeneID" id="89934173"/>